<dbReference type="NCBIfam" id="NF003921">
    <property type="entry name" value="PRK05443.2-2"/>
    <property type="match status" value="1"/>
</dbReference>
<dbReference type="Pfam" id="PF02503">
    <property type="entry name" value="PP_kinase"/>
    <property type="match status" value="1"/>
</dbReference>
<feature type="binding site" evidence="6">
    <location>
        <position position="391"/>
    </location>
    <ligand>
        <name>Mg(2+)</name>
        <dbReference type="ChEBI" id="CHEBI:18420"/>
    </ligand>
</feature>
<evidence type="ECO:0000256" key="5">
    <source>
        <dbReference type="ARBA" id="ARBA00022840"/>
    </source>
</evidence>
<dbReference type="SUPFAM" id="SSF143724">
    <property type="entry name" value="PHP14-like"/>
    <property type="match status" value="1"/>
</dbReference>
<name>A0A2V3VSI4_9BACI</name>
<dbReference type="SUPFAM" id="SSF56024">
    <property type="entry name" value="Phospholipase D/nuclease"/>
    <property type="match status" value="2"/>
</dbReference>
<dbReference type="NCBIfam" id="NF003918">
    <property type="entry name" value="PRK05443.1-2"/>
    <property type="match status" value="1"/>
</dbReference>
<comment type="cofactor">
    <cofactor evidence="6">
        <name>Mg(2+)</name>
        <dbReference type="ChEBI" id="CHEBI:18420"/>
    </cofactor>
</comment>
<feature type="domain" description="Polyphosphate kinase C-terminal" evidence="12">
    <location>
        <begin position="347"/>
        <end position="512"/>
    </location>
</feature>
<dbReference type="NCBIfam" id="NF003920">
    <property type="entry name" value="PRK05443.2-1"/>
    <property type="match status" value="1"/>
</dbReference>
<feature type="binding site" evidence="6">
    <location>
        <position position="580"/>
    </location>
    <ligand>
        <name>ATP</name>
        <dbReference type="ChEBI" id="CHEBI:30616"/>
    </ligand>
</feature>
<evidence type="ECO:0000313" key="14">
    <source>
        <dbReference type="Proteomes" id="UP000247978"/>
    </source>
</evidence>
<dbReference type="RefSeq" id="WP_110396509.1">
    <property type="nucleotide sequence ID" value="NZ_JBHUHB010000001.1"/>
</dbReference>
<organism evidence="13 14">
    <name type="scientific">Pseudogracilibacillus auburnensis</name>
    <dbReference type="NCBI Taxonomy" id="1494959"/>
    <lineage>
        <taxon>Bacteria</taxon>
        <taxon>Bacillati</taxon>
        <taxon>Bacillota</taxon>
        <taxon>Bacilli</taxon>
        <taxon>Bacillales</taxon>
        <taxon>Bacillaceae</taxon>
        <taxon>Pseudogracilibacillus</taxon>
    </lineage>
</organism>
<dbReference type="InterPro" id="IPR036832">
    <property type="entry name" value="PPK_N_dom_sf"/>
</dbReference>
<keyword evidence="6" id="KW-0479">Metal-binding</keyword>
<keyword evidence="5 6" id="KW-0067">ATP-binding</keyword>
<evidence type="ECO:0000256" key="8">
    <source>
        <dbReference type="SAM" id="Coils"/>
    </source>
</evidence>
<reference evidence="13 14" key="1">
    <citation type="submission" date="2018-05" db="EMBL/GenBank/DDBJ databases">
        <title>Genomic Encyclopedia of Type Strains, Phase IV (KMG-IV): sequencing the most valuable type-strain genomes for metagenomic binning, comparative biology and taxonomic classification.</title>
        <authorList>
            <person name="Goeker M."/>
        </authorList>
    </citation>
    <scope>NUCLEOTIDE SEQUENCE [LARGE SCALE GENOMIC DNA]</scope>
    <source>
        <strain evidence="13 14">DSM 28556</strain>
    </source>
</reference>
<dbReference type="GO" id="GO:0006799">
    <property type="term" value="P:polyphosphate biosynthetic process"/>
    <property type="evidence" value="ECO:0007669"/>
    <property type="project" value="UniProtKB-UniRule"/>
</dbReference>
<dbReference type="InterPro" id="IPR041108">
    <property type="entry name" value="PP_kinase_C_1"/>
</dbReference>
<sequence length="730" mass="84962">MVEAKKPFEKKYLSHPEYYNNRELSWLAFNERVLEEVSDSQNPLLEKMKFISIFSSNLDEFFMVRVAGLKDQVKSGFNNPENKAGLTPRQQLDAIGEKTQQLVKKQYEQWNDLILSNLVTENIHLKQMDELSNKQLHYLTDYFDNEVHPVLTPLAVDAYRPFPMVLNKSLNLAVLLEKHEQEHHEKMDRMAFVQVPSVLERVITIPAEEESYEYVLLENVIEFFAERLFRGYKIKATCLFRITRNADLTIHEEGARDFLSEIEKELKKRKWGGVVRLEVRGEHVHKKILNYLAAELDIEQGEVYAVNGPIDFTFLFSFVNTLQDFREKLIHETIIPQRPLDLRANEDIFEKALQQDLLFHHPYESFEPIVEFISRAAVDPAVLAIKQTLYRVSGESPIIKALERAAENGKQVTVLVELKARFDEEQNVHWAKALEKAGCHVIYGIHNLKTHSKITLVVRKRNGKIERFVHLGTGNYNDQTAKLYTDFGFITSRKKFGVDASNFFNYLSGYTEKPEYHHLSVSPYEIQSKFIELIDAEIESHNLHGNGHIILKMNSFTDKRLIMKMYEASCAGVKIDCIVRGICCLRPSIPGVSENIHVISIVGRFLEHSRIYYFHNNGDERVFLSSADMMTRNMVRRVEILFPIYHGMLQERLIHFLKLQLSDNVKARYQDQEGHYHYVEKNPMGRIIDSQLECLQNAHPLRSRMDELLQSLEEVAADLEEEELEKEQES</sequence>
<feature type="active site" description="Phosphohistidine intermediate" evidence="6">
    <location>
        <position position="451"/>
    </location>
</feature>
<dbReference type="CDD" id="cd09168">
    <property type="entry name" value="PLDc_PaPPK1_C2_like"/>
    <property type="match status" value="1"/>
</dbReference>
<dbReference type="GO" id="GO:0005524">
    <property type="term" value="F:ATP binding"/>
    <property type="evidence" value="ECO:0007669"/>
    <property type="project" value="UniProtKB-KW"/>
</dbReference>
<dbReference type="EMBL" id="QJJQ01000013">
    <property type="protein sequence ID" value="PXW84833.1"/>
    <property type="molecule type" value="Genomic_DNA"/>
</dbReference>
<feature type="domain" description="Polyphosphate kinase N-terminal" evidence="10">
    <location>
        <begin position="19"/>
        <end position="125"/>
    </location>
</feature>
<evidence type="ECO:0000259" key="12">
    <source>
        <dbReference type="Pfam" id="PF17941"/>
    </source>
</evidence>
<dbReference type="Gene3D" id="1.20.58.310">
    <property type="entry name" value="Polyphosphate kinase N-terminal domain"/>
    <property type="match status" value="1"/>
</dbReference>
<proteinExistence type="inferred from homology"/>
<feature type="binding site" evidence="6">
    <location>
        <position position="608"/>
    </location>
    <ligand>
        <name>ATP</name>
        <dbReference type="ChEBI" id="CHEBI:30616"/>
    </ligand>
</feature>
<dbReference type="CDD" id="cd09165">
    <property type="entry name" value="PLDc_PaPPK1_C1_like"/>
    <property type="match status" value="1"/>
</dbReference>
<dbReference type="AlphaFoldDB" id="A0A2V3VSI4"/>
<comment type="similarity">
    <text evidence="6 7">Belongs to the polyphosphate kinase 1 (PPK1) family.</text>
</comment>
<feature type="binding site" evidence="6">
    <location>
        <position position="57"/>
    </location>
    <ligand>
        <name>ATP</name>
        <dbReference type="ChEBI" id="CHEBI:30616"/>
    </ligand>
</feature>
<dbReference type="InterPro" id="IPR036830">
    <property type="entry name" value="PP_kinase_middle_dom_sf"/>
</dbReference>
<evidence type="ECO:0000256" key="7">
    <source>
        <dbReference type="RuleBase" id="RU003800"/>
    </source>
</evidence>
<dbReference type="Gene3D" id="3.30.870.10">
    <property type="entry name" value="Endonuclease Chain A"/>
    <property type="match status" value="2"/>
</dbReference>
<keyword evidence="6" id="KW-0460">Magnesium</keyword>
<dbReference type="NCBIfam" id="NF003917">
    <property type="entry name" value="PRK05443.1-1"/>
    <property type="match status" value="1"/>
</dbReference>
<feature type="domain" description="Polyphosphate kinase middle" evidence="9">
    <location>
        <begin position="135"/>
        <end position="318"/>
    </location>
</feature>
<keyword evidence="14" id="KW-1185">Reference proteome</keyword>
<evidence type="ECO:0000313" key="13">
    <source>
        <dbReference type="EMBL" id="PXW84833.1"/>
    </source>
</evidence>
<dbReference type="PANTHER" id="PTHR30218">
    <property type="entry name" value="POLYPHOSPHATE KINASE"/>
    <property type="match status" value="1"/>
</dbReference>
<dbReference type="PIRSF" id="PIRSF015589">
    <property type="entry name" value="PP_kinase"/>
    <property type="match status" value="1"/>
</dbReference>
<dbReference type="Pfam" id="PF17941">
    <property type="entry name" value="PP_kinase_C_1"/>
    <property type="match status" value="1"/>
</dbReference>
<dbReference type="InterPro" id="IPR024953">
    <property type="entry name" value="PP_kinase_middle"/>
</dbReference>
<dbReference type="PANTHER" id="PTHR30218:SF0">
    <property type="entry name" value="POLYPHOSPHATE KINASE"/>
    <property type="match status" value="1"/>
</dbReference>
<evidence type="ECO:0000256" key="4">
    <source>
        <dbReference type="ARBA" id="ARBA00022777"/>
    </source>
</evidence>
<keyword evidence="2 6" id="KW-0808">Transferase</keyword>
<dbReference type="HAMAP" id="MF_00347">
    <property type="entry name" value="Polyphosphate_kinase"/>
    <property type="match status" value="1"/>
</dbReference>
<dbReference type="InterPro" id="IPR025198">
    <property type="entry name" value="PPK_N_dom"/>
</dbReference>
<keyword evidence="3 6" id="KW-0547">Nucleotide-binding</keyword>
<keyword evidence="8" id="KW-0175">Coiled coil</keyword>
<accession>A0A2V3VSI4</accession>
<evidence type="ECO:0000256" key="2">
    <source>
        <dbReference type="ARBA" id="ARBA00022679"/>
    </source>
</evidence>
<dbReference type="GO" id="GO:0046872">
    <property type="term" value="F:metal ion binding"/>
    <property type="evidence" value="ECO:0007669"/>
    <property type="project" value="UniProtKB-KW"/>
</dbReference>
<evidence type="ECO:0000259" key="9">
    <source>
        <dbReference type="Pfam" id="PF02503"/>
    </source>
</evidence>
<protein>
    <recommendedName>
        <fullName evidence="6 7">Polyphosphate kinase</fullName>
        <ecNumber evidence="6 7">2.7.4.1</ecNumber>
    </recommendedName>
    <alternativeName>
        <fullName evidence="6">ATP-polyphosphate phosphotransferase</fullName>
    </alternativeName>
    <alternativeName>
        <fullName evidence="6">Polyphosphoric acid kinase</fullName>
    </alternativeName>
</protein>
<dbReference type="InterPro" id="IPR003414">
    <property type="entry name" value="PP_kinase"/>
</dbReference>
<comment type="caution">
    <text evidence="13">The sequence shown here is derived from an EMBL/GenBank/DDBJ whole genome shotgun (WGS) entry which is preliminary data.</text>
</comment>
<dbReference type="Proteomes" id="UP000247978">
    <property type="component" value="Unassembled WGS sequence"/>
</dbReference>
<dbReference type="Gene3D" id="3.30.1840.10">
    <property type="entry name" value="Polyphosphate kinase middle domain"/>
    <property type="match status" value="1"/>
</dbReference>
<feature type="binding site" evidence="6">
    <location>
        <position position="421"/>
    </location>
    <ligand>
        <name>Mg(2+)</name>
        <dbReference type="ChEBI" id="CHEBI:18420"/>
    </ligand>
</feature>
<evidence type="ECO:0000259" key="10">
    <source>
        <dbReference type="Pfam" id="PF13089"/>
    </source>
</evidence>
<evidence type="ECO:0000256" key="6">
    <source>
        <dbReference type="HAMAP-Rule" id="MF_00347"/>
    </source>
</evidence>
<evidence type="ECO:0000256" key="1">
    <source>
        <dbReference type="ARBA" id="ARBA00022553"/>
    </source>
</evidence>
<gene>
    <name evidence="6" type="primary">ppk</name>
    <name evidence="13" type="ORF">DFR56_11377</name>
</gene>
<dbReference type="InterPro" id="IPR025200">
    <property type="entry name" value="PPK_C_dom2"/>
</dbReference>
<comment type="catalytic activity">
    <reaction evidence="6 7">
        <text>[phosphate](n) + ATP = [phosphate](n+1) + ADP</text>
        <dbReference type="Rhea" id="RHEA:19573"/>
        <dbReference type="Rhea" id="RHEA-COMP:9859"/>
        <dbReference type="Rhea" id="RHEA-COMP:14280"/>
        <dbReference type="ChEBI" id="CHEBI:16838"/>
        <dbReference type="ChEBI" id="CHEBI:30616"/>
        <dbReference type="ChEBI" id="CHEBI:456216"/>
        <dbReference type="EC" id="2.7.4.1"/>
    </reaction>
</comment>
<dbReference type="NCBIfam" id="TIGR03705">
    <property type="entry name" value="poly_P_kin"/>
    <property type="match status" value="1"/>
</dbReference>
<comment type="PTM">
    <text evidence="6 7">An intermediate of this reaction is the autophosphorylated ppk in which a phosphate is covalently linked to a histidine residue through a N-P bond.</text>
</comment>
<keyword evidence="1 6" id="KW-0597">Phosphoprotein</keyword>
<feature type="coiled-coil region" evidence="8">
    <location>
        <begin position="702"/>
        <end position="729"/>
    </location>
</feature>
<dbReference type="EC" id="2.7.4.1" evidence="6 7"/>
<dbReference type="GO" id="GO:0008976">
    <property type="term" value="F:polyphosphate kinase activity"/>
    <property type="evidence" value="ECO:0007669"/>
    <property type="project" value="UniProtKB-UniRule"/>
</dbReference>
<dbReference type="OrthoDB" id="9761456at2"/>
<dbReference type="GO" id="GO:0009358">
    <property type="term" value="C:polyphosphate kinase complex"/>
    <property type="evidence" value="ECO:0007669"/>
    <property type="project" value="InterPro"/>
</dbReference>
<feature type="domain" description="Polyphosphate kinase C-terminal" evidence="11">
    <location>
        <begin position="519"/>
        <end position="683"/>
    </location>
</feature>
<dbReference type="Pfam" id="PF13090">
    <property type="entry name" value="PP_kinase_C"/>
    <property type="match status" value="1"/>
</dbReference>
<feature type="binding site" evidence="6">
    <location>
        <position position="484"/>
    </location>
    <ligand>
        <name>ATP</name>
        <dbReference type="ChEBI" id="CHEBI:30616"/>
    </ligand>
</feature>
<dbReference type="SUPFAM" id="SSF140356">
    <property type="entry name" value="PPK N-terminal domain-like"/>
    <property type="match status" value="1"/>
</dbReference>
<evidence type="ECO:0000259" key="11">
    <source>
        <dbReference type="Pfam" id="PF13090"/>
    </source>
</evidence>
<dbReference type="Pfam" id="PF13089">
    <property type="entry name" value="PP_kinase_N"/>
    <property type="match status" value="1"/>
</dbReference>
<comment type="function">
    <text evidence="6 7">Catalyzes the reversible transfer of the terminal phosphate of ATP to form a long-chain polyphosphate (polyP).</text>
</comment>
<evidence type="ECO:0000256" key="3">
    <source>
        <dbReference type="ARBA" id="ARBA00022741"/>
    </source>
</evidence>
<keyword evidence="4 6" id="KW-0418">Kinase</keyword>